<proteinExistence type="predicted"/>
<keyword evidence="4" id="KW-1185">Reference proteome</keyword>
<dbReference type="Proteomes" id="UP000217103">
    <property type="component" value="Unassembled WGS sequence"/>
</dbReference>
<feature type="transmembrane region" description="Helical" evidence="2">
    <location>
        <begin position="75"/>
        <end position="100"/>
    </location>
</feature>
<evidence type="ECO:0000313" key="4">
    <source>
        <dbReference type="Proteomes" id="UP000217103"/>
    </source>
</evidence>
<evidence type="ECO:0000256" key="1">
    <source>
        <dbReference type="SAM" id="MobiDB-lite"/>
    </source>
</evidence>
<feature type="transmembrane region" description="Helical" evidence="2">
    <location>
        <begin position="135"/>
        <end position="154"/>
    </location>
</feature>
<dbReference type="AlphaFoldDB" id="A0A1H1BG94"/>
<evidence type="ECO:0000313" key="3">
    <source>
        <dbReference type="EMBL" id="SDQ51064.1"/>
    </source>
</evidence>
<keyword evidence="2" id="KW-1133">Transmembrane helix</keyword>
<keyword evidence="2" id="KW-0812">Transmembrane</keyword>
<reference evidence="3 4" key="1">
    <citation type="submission" date="2016-10" db="EMBL/GenBank/DDBJ databases">
        <authorList>
            <person name="de Groot N.N."/>
        </authorList>
    </citation>
    <scope>NUCLEOTIDE SEQUENCE [LARGE SCALE GENOMIC DNA]</scope>
    <source>
        <strain evidence="3 4">DSM 43794</strain>
    </source>
</reference>
<feature type="transmembrane region" description="Helical" evidence="2">
    <location>
        <begin position="175"/>
        <end position="201"/>
    </location>
</feature>
<gene>
    <name evidence="3" type="ORF">SAMN04489764_0957</name>
</gene>
<protein>
    <submittedName>
        <fullName evidence="3">Ribosomal 50S subunit-associated protein YjgA, DUF615 family</fullName>
    </submittedName>
</protein>
<accession>A0A1H1BG94</accession>
<dbReference type="EMBL" id="FNKK01000002">
    <property type="protein sequence ID" value="SDQ51064.1"/>
    <property type="molecule type" value="Genomic_DNA"/>
</dbReference>
<dbReference type="OrthoDB" id="3611427at2"/>
<sequence>MGNITALIRRASLPVGIVGLFTLVPPLPADAVNPLGHLVLGCWILVALCLWYTRRVRKRAPGSLLRDNAGAKYHLCAYGVLYLVPIGIAMTSYLFLALYVSRAGDSLPVDRLISMQRLFEQVSTFFSANLKLSEAKVLIVLLVVYLLSCALLSRRGERAQRGSGRRRLVAALHRMTGFFTTYSGPVAAGLATLASFTFFGLQLGTPAEELRVRVKVIQEGYAEIAEKVESELSERVAVGLHEKIRNGFPSSYRRALAESHTVADLVGRVRQRADEARSKYGITVPAAEAAIRKAVRAGGLGDTEQRVRIAGTDRAAPPADTTLEQVRKTRSTMNLHDRTGEIDLVEEGRRKVVLQVEKLVSERIVALTKPLTEAVPLLDPLLQAFVEAVDKTVQDRIGQAYDRAMQTAMREPRNLDAVLEHEARTLVEETNVEPFIDHVAEQARELAAEQRRTLSALKKGESLIDRRVERHRAREARTARRQRVPRLNLRPLPELPPLLDAPKPLPRFFPYPDYRPHYPYRPPYQDLPHRFSPPRPVIPKPPPPRPPRIFIP</sequence>
<feature type="region of interest" description="Disordered" evidence="1">
    <location>
        <begin position="527"/>
        <end position="552"/>
    </location>
</feature>
<feature type="compositionally biased region" description="Pro residues" evidence="1">
    <location>
        <begin position="531"/>
        <end position="552"/>
    </location>
</feature>
<organism evidence="3 4">
    <name type="scientific">Thermostaphylospora chromogena</name>
    <dbReference type="NCBI Taxonomy" id="35622"/>
    <lineage>
        <taxon>Bacteria</taxon>
        <taxon>Bacillati</taxon>
        <taxon>Actinomycetota</taxon>
        <taxon>Actinomycetes</taxon>
        <taxon>Streptosporangiales</taxon>
        <taxon>Thermomonosporaceae</taxon>
        <taxon>Thermostaphylospora</taxon>
    </lineage>
</organism>
<dbReference type="RefSeq" id="WP_131815431.1">
    <property type="nucleotide sequence ID" value="NZ_FNKK01000002.1"/>
</dbReference>
<name>A0A1H1BG94_9ACTN</name>
<feature type="transmembrane region" description="Helical" evidence="2">
    <location>
        <begin position="35"/>
        <end position="54"/>
    </location>
</feature>
<feature type="transmembrane region" description="Helical" evidence="2">
    <location>
        <begin position="12"/>
        <end position="29"/>
    </location>
</feature>
<evidence type="ECO:0000256" key="2">
    <source>
        <dbReference type="SAM" id="Phobius"/>
    </source>
</evidence>
<keyword evidence="2" id="KW-0472">Membrane</keyword>